<dbReference type="KEGG" id="drm:Dred_0312"/>
<proteinExistence type="predicted"/>
<reference evidence="7 8" key="1">
    <citation type="submission" date="2007-03" db="EMBL/GenBank/DDBJ databases">
        <title>Complete sequence of Desulfotomaculum reducens MI-1.</title>
        <authorList>
            <consortium name="US DOE Joint Genome Institute"/>
            <person name="Copeland A."/>
            <person name="Lucas S."/>
            <person name="Lapidus A."/>
            <person name="Barry K."/>
            <person name="Detter J.C."/>
            <person name="Glavina del Rio T."/>
            <person name="Hammon N."/>
            <person name="Israni S."/>
            <person name="Dalin E."/>
            <person name="Tice H."/>
            <person name="Pitluck S."/>
            <person name="Sims D."/>
            <person name="Brettin T."/>
            <person name="Bruce D."/>
            <person name="Han C."/>
            <person name="Tapia R."/>
            <person name="Schmutz J."/>
            <person name="Larimer F."/>
            <person name="Land M."/>
            <person name="Hauser L."/>
            <person name="Kyrpides N."/>
            <person name="Kim E."/>
            <person name="Tebo B.M."/>
            <person name="Richardson P."/>
        </authorList>
    </citation>
    <scope>NUCLEOTIDE SEQUENCE [LARGE SCALE GENOMIC DNA]</scope>
    <source>
        <strain evidence="7 8">MI-1</strain>
    </source>
</reference>
<keyword evidence="2 6" id="KW-0812">Transmembrane</keyword>
<evidence type="ECO:0000256" key="1">
    <source>
        <dbReference type="ARBA" id="ARBA00004141"/>
    </source>
</evidence>
<evidence type="ECO:0000256" key="6">
    <source>
        <dbReference type="SAM" id="Phobius"/>
    </source>
</evidence>
<comment type="subcellular location">
    <subcellularLocation>
        <location evidence="1">Membrane</location>
        <topology evidence="1">Multi-pass membrane protein</topology>
    </subcellularLocation>
</comment>
<dbReference type="Proteomes" id="UP000001556">
    <property type="component" value="Chromosome"/>
</dbReference>
<dbReference type="EMBL" id="CP000612">
    <property type="protein sequence ID" value="ABO48860.1"/>
    <property type="molecule type" value="Genomic_DNA"/>
</dbReference>
<dbReference type="AlphaFoldDB" id="A4J1A7"/>
<evidence type="ECO:0000256" key="3">
    <source>
        <dbReference type="ARBA" id="ARBA00022960"/>
    </source>
</evidence>
<protein>
    <submittedName>
        <fullName evidence="7">Uncharacterized protein</fullName>
    </submittedName>
</protein>
<dbReference type="STRING" id="349161.Dred_0312"/>
<keyword evidence="3" id="KW-0133">Cell shape</keyword>
<sequence>MKDISPSIFTNSVIYFFIGLTVLLGINFFDYRRLKVYGFNLYAGTIFIWLMLLGLGKTFINGKPYLNLGFININYIDVTPVLLTIAVAGIFLNKDWAKPNWFVSTVFLLIVPNILYIGSSSVASAIIYTVVYLILMVLSGARKNSMLA</sequence>
<dbReference type="GO" id="GO:0016020">
    <property type="term" value="C:membrane"/>
    <property type="evidence" value="ECO:0007669"/>
    <property type="project" value="UniProtKB-SubCell"/>
</dbReference>
<dbReference type="GO" id="GO:0051301">
    <property type="term" value="P:cell division"/>
    <property type="evidence" value="ECO:0007669"/>
    <property type="project" value="InterPro"/>
</dbReference>
<evidence type="ECO:0000313" key="8">
    <source>
        <dbReference type="Proteomes" id="UP000001556"/>
    </source>
</evidence>
<feature type="transmembrane region" description="Helical" evidence="6">
    <location>
        <begin position="72"/>
        <end position="92"/>
    </location>
</feature>
<dbReference type="eggNOG" id="COG0772">
    <property type="taxonomic scope" value="Bacteria"/>
</dbReference>
<dbReference type="InterPro" id="IPR001182">
    <property type="entry name" value="FtsW/RodA"/>
</dbReference>
<gene>
    <name evidence="7" type="ordered locus">Dred_0312</name>
</gene>
<name>A4J1A7_DESRM</name>
<organism evidence="7 8">
    <name type="scientific">Desulforamulus reducens (strain ATCC BAA-1160 / DSM 100696 / MI-1)</name>
    <name type="common">Desulfotomaculum reducens</name>
    <dbReference type="NCBI Taxonomy" id="349161"/>
    <lineage>
        <taxon>Bacteria</taxon>
        <taxon>Bacillati</taxon>
        <taxon>Bacillota</taxon>
        <taxon>Clostridia</taxon>
        <taxon>Eubacteriales</taxon>
        <taxon>Peptococcaceae</taxon>
        <taxon>Desulforamulus</taxon>
    </lineage>
</organism>
<feature type="transmembrane region" description="Helical" evidence="6">
    <location>
        <begin position="41"/>
        <end position="60"/>
    </location>
</feature>
<keyword evidence="8" id="KW-1185">Reference proteome</keyword>
<feature type="transmembrane region" description="Helical" evidence="6">
    <location>
        <begin position="122"/>
        <end position="141"/>
    </location>
</feature>
<evidence type="ECO:0000256" key="5">
    <source>
        <dbReference type="ARBA" id="ARBA00023136"/>
    </source>
</evidence>
<feature type="transmembrane region" description="Helical" evidence="6">
    <location>
        <begin position="12"/>
        <end position="29"/>
    </location>
</feature>
<accession>A4J1A7</accession>
<keyword evidence="5 6" id="KW-0472">Membrane</keyword>
<feature type="transmembrane region" description="Helical" evidence="6">
    <location>
        <begin position="99"/>
        <end position="116"/>
    </location>
</feature>
<evidence type="ECO:0000256" key="2">
    <source>
        <dbReference type="ARBA" id="ARBA00022692"/>
    </source>
</evidence>
<dbReference type="GO" id="GO:0008360">
    <property type="term" value="P:regulation of cell shape"/>
    <property type="evidence" value="ECO:0007669"/>
    <property type="project" value="UniProtKB-KW"/>
</dbReference>
<evidence type="ECO:0000313" key="7">
    <source>
        <dbReference type="EMBL" id="ABO48860.1"/>
    </source>
</evidence>
<dbReference type="Pfam" id="PF01098">
    <property type="entry name" value="FTSW_RODA_SPOVE"/>
    <property type="match status" value="1"/>
</dbReference>
<evidence type="ECO:0000256" key="4">
    <source>
        <dbReference type="ARBA" id="ARBA00022989"/>
    </source>
</evidence>
<keyword evidence="4 6" id="KW-1133">Transmembrane helix</keyword>
<dbReference type="HOGENOM" id="CLU_1755911_0_0_9"/>